<feature type="signal peptide" evidence="1">
    <location>
        <begin position="1"/>
        <end position="23"/>
    </location>
</feature>
<organism evidence="2 3">
    <name type="scientific">Desmophyllum pertusum</name>
    <dbReference type="NCBI Taxonomy" id="174260"/>
    <lineage>
        <taxon>Eukaryota</taxon>
        <taxon>Metazoa</taxon>
        <taxon>Cnidaria</taxon>
        <taxon>Anthozoa</taxon>
        <taxon>Hexacorallia</taxon>
        <taxon>Scleractinia</taxon>
        <taxon>Caryophylliina</taxon>
        <taxon>Caryophylliidae</taxon>
        <taxon>Desmophyllum</taxon>
    </lineage>
</organism>
<dbReference type="EMBL" id="MU826388">
    <property type="protein sequence ID" value="KAJ7376831.1"/>
    <property type="molecule type" value="Genomic_DNA"/>
</dbReference>
<sequence>MSPQTMLCVFILVVCGPIPLTDAQDTITCQNLEYTGAIKEVIETGSTKLAKATFDAAMAGEGFATTIVSAGIDELPYVGMMLSSLFNHIESATGDRGLQLEDVYNSLKTEIDQLKKHMDQSIVELKLDDIKEAFGASDGGGILSHAHHCQDAYKGDADELAHCLENLRAMLSQQYHFFLPEGETASAYEQTLCLCSACSDNSTRL</sequence>
<comment type="caution">
    <text evidence="2">The sequence shown here is derived from an EMBL/GenBank/DDBJ whole genome shotgun (WGS) entry which is preliminary data.</text>
</comment>
<proteinExistence type="predicted"/>
<feature type="chain" id="PRO_5040799138" description="Secreted protein" evidence="1">
    <location>
        <begin position="24"/>
        <end position="205"/>
    </location>
</feature>
<dbReference type="Proteomes" id="UP001163046">
    <property type="component" value="Unassembled WGS sequence"/>
</dbReference>
<evidence type="ECO:0000256" key="1">
    <source>
        <dbReference type="SAM" id="SignalP"/>
    </source>
</evidence>
<keyword evidence="3" id="KW-1185">Reference proteome</keyword>
<gene>
    <name evidence="2" type="ORF">OS493_031979</name>
</gene>
<name>A0A9W9Z7W3_9CNID</name>
<protein>
    <recommendedName>
        <fullName evidence="4">Secreted protein</fullName>
    </recommendedName>
</protein>
<dbReference type="AlphaFoldDB" id="A0A9W9Z7W3"/>
<keyword evidence="1" id="KW-0732">Signal</keyword>
<evidence type="ECO:0008006" key="4">
    <source>
        <dbReference type="Google" id="ProtNLM"/>
    </source>
</evidence>
<reference evidence="2" key="1">
    <citation type="submission" date="2023-01" db="EMBL/GenBank/DDBJ databases">
        <title>Genome assembly of the deep-sea coral Lophelia pertusa.</title>
        <authorList>
            <person name="Herrera S."/>
            <person name="Cordes E."/>
        </authorList>
    </citation>
    <scope>NUCLEOTIDE SEQUENCE</scope>
    <source>
        <strain evidence="2">USNM1676648</strain>
        <tissue evidence="2">Polyp</tissue>
    </source>
</reference>
<evidence type="ECO:0000313" key="3">
    <source>
        <dbReference type="Proteomes" id="UP001163046"/>
    </source>
</evidence>
<evidence type="ECO:0000313" key="2">
    <source>
        <dbReference type="EMBL" id="KAJ7376831.1"/>
    </source>
</evidence>
<accession>A0A9W9Z7W3</accession>